<dbReference type="InterPro" id="IPR035461">
    <property type="entry name" value="GmhA/DiaA"/>
</dbReference>
<evidence type="ECO:0000256" key="3">
    <source>
        <dbReference type="ARBA" id="ARBA00004496"/>
    </source>
</evidence>
<dbReference type="Proteomes" id="UP001596166">
    <property type="component" value="Unassembled WGS sequence"/>
</dbReference>
<dbReference type="Pfam" id="PF13580">
    <property type="entry name" value="SIS_2"/>
    <property type="match status" value="1"/>
</dbReference>
<keyword evidence="8 10" id="KW-0413">Isomerase</keyword>
<keyword evidence="7 10" id="KW-0862">Zinc</keyword>
<comment type="cofactor">
    <cofactor evidence="10">
        <name>Zn(2+)</name>
        <dbReference type="ChEBI" id="CHEBI:29105"/>
    </cofactor>
    <text evidence="10">Binds 1 zinc ion per subunit.</text>
</comment>
<evidence type="ECO:0000256" key="8">
    <source>
        <dbReference type="ARBA" id="ARBA00023235"/>
    </source>
</evidence>
<protein>
    <recommendedName>
        <fullName evidence="10">Phosphoheptose isomerase</fullName>
        <ecNumber evidence="10">5.3.1.28</ecNumber>
    </recommendedName>
    <alternativeName>
        <fullName evidence="10">Sedoheptulose 7-phosphate isomerase</fullName>
    </alternativeName>
</protein>
<evidence type="ECO:0000313" key="12">
    <source>
        <dbReference type="EMBL" id="MFC5355612.1"/>
    </source>
</evidence>
<dbReference type="InterPro" id="IPR001347">
    <property type="entry name" value="SIS_dom"/>
</dbReference>
<keyword evidence="13" id="KW-1185">Reference proteome</keyword>
<evidence type="ECO:0000259" key="11">
    <source>
        <dbReference type="PROSITE" id="PS51464"/>
    </source>
</evidence>
<name>A0ABW0G3D6_9PROT</name>
<keyword evidence="6 10" id="KW-0479">Metal-binding</keyword>
<keyword evidence="5 10" id="KW-0963">Cytoplasm</keyword>
<dbReference type="SUPFAM" id="SSF53697">
    <property type="entry name" value="SIS domain"/>
    <property type="match status" value="1"/>
</dbReference>
<comment type="caution">
    <text evidence="12">The sequence shown here is derived from an EMBL/GenBank/DDBJ whole genome shotgun (WGS) entry which is preliminary data.</text>
</comment>
<feature type="binding site" evidence="10">
    <location>
        <position position="168"/>
    </location>
    <ligand>
        <name>Zn(2+)</name>
        <dbReference type="ChEBI" id="CHEBI:29105"/>
    </ligand>
</feature>
<evidence type="ECO:0000256" key="4">
    <source>
        <dbReference type="ARBA" id="ARBA00009894"/>
    </source>
</evidence>
<feature type="binding site" evidence="10">
    <location>
        <position position="176"/>
    </location>
    <ligand>
        <name>Zn(2+)</name>
        <dbReference type="ChEBI" id="CHEBI:29105"/>
    </ligand>
</feature>
<comment type="subcellular location">
    <subcellularLocation>
        <location evidence="3 10">Cytoplasm</location>
    </subcellularLocation>
</comment>
<sequence length="187" mass="19403">MSLSAHLATAAALIQRTATPALDTVVEAAITAMSDALRGGRPLLVCGNGGSASDAMHITGELVGRFLKERRALKAICLSSNSAVLTAWANDYDYATVFSRQVEAYAEPGGVLLGISTSGNSANVLNALTAARAAGMATVGLTGDGGGKMAALCDHLIAVPSRHTPDIQQVHLCLYHYICEMIEMRCA</sequence>
<feature type="domain" description="SIS" evidence="11">
    <location>
        <begin position="33"/>
        <end position="187"/>
    </location>
</feature>
<feature type="binding site" evidence="10">
    <location>
        <position position="61"/>
    </location>
    <ligand>
        <name>substrate</name>
    </ligand>
</feature>
<evidence type="ECO:0000256" key="10">
    <source>
        <dbReference type="HAMAP-Rule" id="MF_00067"/>
    </source>
</evidence>
<dbReference type="InterPro" id="IPR046348">
    <property type="entry name" value="SIS_dom_sf"/>
</dbReference>
<evidence type="ECO:0000256" key="5">
    <source>
        <dbReference type="ARBA" id="ARBA00022490"/>
    </source>
</evidence>
<evidence type="ECO:0000256" key="7">
    <source>
        <dbReference type="ARBA" id="ARBA00022833"/>
    </source>
</evidence>
<dbReference type="EMBL" id="JBHSLC010000017">
    <property type="protein sequence ID" value="MFC5355612.1"/>
    <property type="molecule type" value="Genomic_DNA"/>
</dbReference>
<comment type="subunit">
    <text evidence="10">Homotetramer.</text>
</comment>
<dbReference type="InterPro" id="IPR004515">
    <property type="entry name" value="Phosphoheptose_Isoase"/>
</dbReference>
<feature type="binding site" evidence="10">
    <location>
        <position position="61"/>
    </location>
    <ligand>
        <name>Zn(2+)</name>
        <dbReference type="ChEBI" id="CHEBI:29105"/>
    </ligand>
</feature>
<evidence type="ECO:0000256" key="9">
    <source>
        <dbReference type="ARBA" id="ARBA00023277"/>
    </source>
</evidence>
<dbReference type="EC" id="5.3.1.28" evidence="10"/>
<dbReference type="RefSeq" id="WP_376995244.1">
    <property type="nucleotide sequence ID" value="NZ_JBHSLC010000017.1"/>
</dbReference>
<dbReference type="HAMAP" id="MF_00067">
    <property type="entry name" value="GmhA"/>
    <property type="match status" value="1"/>
</dbReference>
<accession>A0ABW0G3D6</accession>
<feature type="binding site" evidence="10">
    <location>
        <begin position="90"/>
        <end position="91"/>
    </location>
    <ligand>
        <name>substrate</name>
    </ligand>
</feature>
<evidence type="ECO:0000256" key="6">
    <source>
        <dbReference type="ARBA" id="ARBA00022723"/>
    </source>
</evidence>
<feature type="binding site" evidence="10">
    <location>
        <position position="121"/>
    </location>
    <ligand>
        <name>substrate</name>
    </ligand>
</feature>
<gene>
    <name evidence="10" type="primary">gmhA</name>
    <name evidence="12" type="ORF">ACFPMG_11395</name>
</gene>
<comment type="similarity">
    <text evidence="4 10">Belongs to the SIS family. GmhA subfamily.</text>
</comment>
<dbReference type="PROSITE" id="PS51464">
    <property type="entry name" value="SIS"/>
    <property type="match status" value="1"/>
</dbReference>
<feature type="binding site" evidence="10">
    <location>
        <position position="57"/>
    </location>
    <ligand>
        <name>Zn(2+)</name>
        <dbReference type="ChEBI" id="CHEBI:29105"/>
    </ligand>
</feature>
<dbReference type="InterPro" id="IPR050099">
    <property type="entry name" value="SIS_GmhA/DiaA_subfam"/>
</dbReference>
<feature type="binding site" evidence="10">
    <location>
        <begin position="116"/>
        <end position="118"/>
    </location>
    <ligand>
        <name>substrate</name>
    </ligand>
</feature>
<keyword evidence="9 10" id="KW-0119">Carbohydrate metabolism</keyword>
<dbReference type="PANTHER" id="PTHR30390:SF6">
    <property type="entry name" value="DNAA INITIATOR-ASSOCIATING PROTEIN DIAA"/>
    <property type="match status" value="1"/>
</dbReference>
<evidence type="ECO:0000313" key="13">
    <source>
        <dbReference type="Proteomes" id="UP001596166"/>
    </source>
</evidence>
<organism evidence="12 13">
    <name type="scientific">Azospirillum himalayense</name>
    <dbReference type="NCBI Taxonomy" id="654847"/>
    <lineage>
        <taxon>Bacteria</taxon>
        <taxon>Pseudomonadati</taxon>
        <taxon>Pseudomonadota</taxon>
        <taxon>Alphaproteobacteria</taxon>
        <taxon>Rhodospirillales</taxon>
        <taxon>Azospirillaceae</taxon>
        <taxon>Azospirillum</taxon>
    </lineage>
</organism>
<comment type="pathway">
    <text evidence="10">Carbohydrate biosynthesis; D-glycero-D-manno-heptose 7-phosphate biosynthesis; D-glycero-alpha-D-manno-heptose 7-phosphate and D-glycero-beta-D-manno-heptose 7-phosphate from sedoheptulose 7-phosphate: step 1/1.</text>
</comment>
<feature type="binding site" evidence="10">
    <location>
        <begin position="48"/>
        <end position="50"/>
    </location>
    <ligand>
        <name>substrate</name>
    </ligand>
</feature>
<reference evidence="13" key="1">
    <citation type="journal article" date="2019" name="Int. J. Syst. Evol. Microbiol.">
        <title>The Global Catalogue of Microorganisms (GCM) 10K type strain sequencing project: providing services to taxonomists for standard genome sequencing and annotation.</title>
        <authorList>
            <consortium name="The Broad Institute Genomics Platform"/>
            <consortium name="The Broad Institute Genome Sequencing Center for Infectious Disease"/>
            <person name="Wu L."/>
            <person name="Ma J."/>
        </authorList>
    </citation>
    <scope>NUCLEOTIDE SEQUENCE [LARGE SCALE GENOMIC DNA]</scope>
    <source>
        <strain evidence="13">CCUG 58760</strain>
    </source>
</reference>
<evidence type="ECO:0000256" key="2">
    <source>
        <dbReference type="ARBA" id="ARBA00003172"/>
    </source>
</evidence>
<comment type="function">
    <text evidence="2 10">Catalyzes the isomerization of sedoheptulose 7-phosphate in D-glycero-D-manno-heptose 7-phosphate.</text>
</comment>
<comment type="catalytic activity">
    <reaction evidence="1 10">
        <text>2 D-sedoheptulose 7-phosphate = D-glycero-alpha-D-manno-heptose 7-phosphate + D-glycero-beta-D-manno-heptose 7-phosphate</text>
        <dbReference type="Rhea" id="RHEA:27489"/>
        <dbReference type="ChEBI" id="CHEBI:57483"/>
        <dbReference type="ChEBI" id="CHEBI:60203"/>
        <dbReference type="ChEBI" id="CHEBI:60204"/>
        <dbReference type="EC" id="5.3.1.28"/>
    </reaction>
</comment>
<proteinExistence type="inferred from homology"/>
<feature type="binding site" evidence="10">
    <location>
        <position position="168"/>
    </location>
    <ligand>
        <name>substrate</name>
    </ligand>
</feature>
<comment type="miscellaneous">
    <text evidence="10">The reaction produces a racemic mixture of D-glycero-alpha-D-manno-heptose 7-phosphate and D-glycero-beta-D-manno-heptose 7-phosphate.</text>
</comment>
<dbReference type="PANTHER" id="PTHR30390">
    <property type="entry name" value="SEDOHEPTULOSE 7-PHOSPHATE ISOMERASE / DNAA INITIATOR-ASSOCIATING FACTOR FOR REPLICATION INITIATION"/>
    <property type="match status" value="1"/>
</dbReference>
<dbReference type="CDD" id="cd05006">
    <property type="entry name" value="SIS_GmhA"/>
    <property type="match status" value="1"/>
</dbReference>
<dbReference type="Gene3D" id="3.40.50.10490">
    <property type="entry name" value="Glucose-6-phosphate isomerase like protein, domain 1"/>
    <property type="match status" value="1"/>
</dbReference>
<evidence type="ECO:0000256" key="1">
    <source>
        <dbReference type="ARBA" id="ARBA00000348"/>
    </source>
</evidence>